<gene>
    <name evidence="7" type="ORF">LUZ61_018616</name>
</gene>
<feature type="compositionally biased region" description="Basic and acidic residues" evidence="6">
    <location>
        <begin position="95"/>
        <end position="106"/>
    </location>
</feature>
<name>A0AAD5Z9K0_9POAL</name>
<dbReference type="GO" id="GO:0003735">
    <property type="term" value="F:structural constituent of ribosome"/>
    <property type="evidence" value="ECO:0007669"/>
    <property type="project" value="InterPro"/>
</dbReference>
<evidence type="ECO:0000256" key="1">
    <source>
        <dbReference type="ARBA" id="ARBA00007817"/>
    </source>
</evidence>
<evidence type="ECO:0000313" key="7">
    <source>
        <dbReference type="EMBL" id="KAJ3689452.1"/>
    </source>
</evidence>
<dbReference type="InterPro" id="IPR002671">
    <property type="entry name" value="Ribosomal_eL22"/>
</dbReference>
<organism evidence="7 8">
    <name type="scientific">Rhynchospora tenuis</name>
    <dbReference type="NCBI Taxonomy" id="198213"/>
    <lineage>
        <taxon>Eukaryota</taxon>
        <taxon>Viridiplantae</taxon>
        <taxon>Streptophyta</taxon>
        <taxon>Embryophyta</taxon>
        <taxon>Tracheophyta</taxon>
        <taxon>Spermatophyta</taxon>
        <taxon>Magnoliopsida</taxon>
        <taxon>Liliopsida</taxon>
        <taxon>Poales</taxon>
        <taxon>Cyperaceae</taxon>
        <taxon>Cyperoideae</taxon>
        <taxon>Rhynchosporeae</taxon>
        <taxon>Rhynchospora</taxon>
    </lineage>
</organism>
<keyword evidence="3" id="KW-0687">Ribonucleoprotein</keyword>
<protein>
    <recommendedName>
        <fullName evidence="4">Large ribosomal subunit protein eL22</fullName>
    </recommendedName>
    <alternativeName>
        <fullName evidence="5">60S ribosomal protein L22</fullName>
    </alternativeName>
</protein>
<accession>A0AAD5Z9K0</accession>
<comment type="caution">
    <text evidence="7">The sequence shown here is derived from an EMBL/GenBank/DDBJ whole genome shotgun (WGS) entry which is preliminary data.</text>
</comment>
<dbReference type="GO" id="GO:0002181">
    <property type="term" value="P:cytoplasmic translation"/>
    <property type="evidence" value="ECO:0007669"/>
    <property type="project" value="TreeGrafter"/>
</dbReference>
<reference evidence="7 8" key="1">
    <citation type="journal article" date="2022" name="Cell">
        <title>Repeat-based holocentromeres influence genome architecture and karyotype evolution.</title>
        <authorList>
            <person name="Hofstatter P.G."/>
            <person name="Thangavel G."/>
            <person name="Lux T."/>
            <person name="Neumann P."/>
            <person name="Vondrak T."/>
            <person name="Novak P."/>
            <person name="Zhang M."/>
            <person name="Costa L."/>
            <person name="Castellani M."/>
            <person name="Scott A."/>
            <person name="Toegelov H."/>
            <person name="Fuchs J."/>
            <person name="Mata-Sucre Y."/>
            <person name="Dias Y."/>
            <person name="Vanzela A.L.L."/>
            <person name="Huettel B."/>
            <person name="Almeida C.C.S."/>
            <person name="Simkova H."/>
            <person name="Souza G."/>
            <person name="Pedrosa-Harand A."/>
            <person name="Macas J."/>
            <person name="Mayer K.F.X."/>
            <person name="Houben A."/>
            <person name="Marques A."/>
        </authorList>
    </citation>
    <scope>NUCLEOTIDE SEQUENCE [LARGE SCALE GENOMIC DNA]</scope>
    <source>
        <strain evidence="7">RhyTen1mFocal</strain>
    </source>
</reference>
<evidence type="ECO:0000256" key="3">
    <source>
        <dbReference type="ARBA" id="ARBA00023274"/>
    </source>
</evidence>
<dbReference type="AlphaFoldDB" id="A0AAD5Z9K0"/>
<dbReference type="PANTHER" id="PTHR10064">
    <property type="entry name" value="60S RIBOSOMAL PROTEIN L22"/>
    <property type="match status" value="1"/>
</dbReference>
<evidence type="ECO:0000313" key="8">
    <source>
        <dbReference type="Proteomes" id="UP001210211"/>
    </source>
</evidence>
<sequence length="118" mass="12973">MKGGVKKKGSSTFVIGCVKPVEDKIMEIASVEKFLQERIKVAGGKAGAPDDAVTVTSYGPSPRGESLSLIICLLSDFARLRFRRRWRRSPSLSRDGIDKADLVEGRGEEEEGRFYGHS</sequence>
<comment type="similarity">
    <text evidence="1">Belongs to the eukaryotic ribosomal protein eL22 family.</text>
</comment>
<dbReference type="Gene3D" id="3.30.1360.210">
    <property type="match status" value="1"/>
</dbReference>
<dbReference type="GO" id="GO:0003723">
    <property type="term" value="F:RNA binding"/>
    <property type="evidence" value="ECO:0007669"/>
    <property type="project" value="TreeGrafter"/>
</dbReference>
<evidence type="ECO:0000256" key="6">
    <source>
        <dbReference type="SAM" id="MobiDB-lite"/>
    </source>
</evidence>
<dbReference type="GO" id="GO:0005840">
    <property type="term" value="C:ribosome"/>
    <property type="evidence" value="ECO:0007669"/>
    <property type="project" value="UniProtKB-KW"/>
</dbReference>
<feature type="region of interest" description="Disordered" evidence="6">
    <location>
        <begin position="88"/>
        <end position="118"/>
    </location>
</feature>
<evidence type="ECO:0000256" key="2">
    <source>
        <dbReference type="ARBA" id="ARBA00022980"/>
    </source>
</evidence>
<dbReference type="Pfam" id="PF01776">
    <property type="entry name" value="Ribosomal_L22e"/>
    <property type="match status" value="1"/>
</dbReference>
<keyword evidence="2" id="KW-0689">Ribosomal protein</keyword>
<evidence type="ECO:0000256" key="5">
    <source>
        <dbReference type="ARBA" id="ARBA00041214"/>
    </source>
</evidence>
<dbReference type="EMBL" id="JAMRDG010000002">
    <property type="protein sequence ID" value="KAJ3689452.1"/>
    <property type="molecule type" value="Genomic_DNA"/>
</dbReference>
<keyword evidence="8" id="KW-1185">Reference proteome</keyword>
<dbReference type="PANTHER" id="PTHR10064:SF0">
    <property type="entry name" value="FI24544P1-RELATED"/>
    <property type="match status" value="1"/>
</dbReference>
<proteinExistence type="inferred from homology"/>
<dbReference type="Proteomes" id="UP001210211">
    <property type="component" value="Unassembled WGS sequence"/>
</dbReference>
<evidence type="ECO:0000256" key="4">
    <source>
        <dbReference type="ARBA" id="ARBA00040613"/>
    </source>
</evidence>
<dbReference type="GO" id="GO:1990904">
    <property type="term" value="C:ribonucleoprotein complex"/>
    <property type="evidence" value="ECO:0007669"/>
    <property type="project" value="UniProtKB-KW"/>
</dbReference>
<dbReference type="InterPro" id="IPR038526">
    <property type="entry name" value="Ribosomal_eL22_sf"/>
</dbReference>